<comment type="caution">
    <text evidence="1">The sequence shown here is derived from an EMBL/GenBank/DDBJ whole genome shotgun (WGS) entry which is preliminary data.</text>
</comment>
<accession>A0A3N2DNF3</accession>
<organism evidence="1 2">
    <name type="scientific">Sinobacterium caligoides</name>
    <dbReference type="NCBI Taxonomy" id="933926"/>
    <lineage>
        <taxon>Bacteria</taxon>
        <taxon>Pseudomonadati</taxon>
        <taxon>Pseudomonadota</taxon>
        <taxon>Gammaproteobacteria</taxon>
        <taxon>Cellvibrionales</taxon>
        <taxon>Spongiibacteraceae</taxon>
        <taxon>Sinobacterium</taxon>
    </lineage>
</organism>
<gene>
    <name evidence="1" type="ORF">EDC56_1769</name>
</gene>
<dbReference type="Proteomes" id="UP000275394">
    <property type="component" value="Unassembled WGS sequence"/>
</dbReference>
<evidence type="ECO:0000313" key="2">
    <source>
        <dbReference type="Proteomes" id="UP000275394"/>
    </source>
</evidence>
<dbReference type="EMBL" id="RKHR01000004">
    <property type="protein sequence ID" value="ROS01334.1"/>
    <property type="molecule type" value="Genomic_DNA"/>
</dbReference>
<proteinExistence type="predicted"/>
<reference evidence="1 2" key="1">
    <citation type="submission" date="2018-11" db="EMBL/GenBank/DDBJ databases">
        <title>Genomic Encyclopedia of Type Strains, Phase IV (KMG-IV): sequencing the most valuable type-strain genomes for metagenomic binning, comparative biology and taxonomic classification.</title>
        <authorList>
            <person name="Goeker M."/>
        </authorList>
    </citation>
    <scope>NUCLEOTIDE SEQUENCE [LARGE SCALE GENOMIC DNA]</scope>
    <source>
        <strain evidence="1 2">DSM 100316</strain>
    </source>
</reference>
<dbReference type="AlphaFoldDB" id="A0A3N2DNF3"/>
<protein>
    <submittedName>
        <fullName evidence="1">Uncharacterized protein</fullName>
    </submittedName>
</protein>
<evidence type="ECO:0000313" key="1">
    <source>
        <dbReference type="EMBL" id="ROS01334.1"/>
    </source>
</evidence>
<keyword evidence="2" id="KW-1185">Reference proteome</keyword>
<name>A0A3N2DNF3_9GAMM</name>
<sequence>MHQESIGTTLALNQAHNKCLQSDLRSLSPFVQKNAQKAPVTSDS</sequence>